<comment type="caution">
    <text evidence="1">The sequence shown here is derived from an EMBL/GenBank/DDBJ whole genome shotgun (WGS) entry which is preliminary data.</text>
</comment>
<name>A0A6G1CVE3_9ORYZ</name>
<gene>
    <name evidence="1" type="ORF">E2562_027947</name>
</gene>
<evidence type="ECO:0000313" key="1">
    <source>
        <dbReference type="EMBL" id="KAF0903513.1"/>
    </source>
</evidence>
<accession>A0A6G1CVE3</accession>
<reference evidence="1 2" key="1">
    <citation type="submission" date="2019-11" db="EMBL/GenBank/DDBJ databases">
        <title>Whole genome sequence of Oryza granulata.</title>
        <authorList>
            <person name="Li W."/>
        </authorList>
    </citation>
    <scope>NUCLEOTIDE SEQUENCE [LARGE SCALE GENOMIC DNA]</scope>
    <source>
        <strain evidence="2">cv. Menghai</strain>
        <tissue evidence="1">Leaf</tissue>
    </source>
</reference>
<protein>
    <submittedName>
        <fullName evidence="1">Uncharacterized protein</fullName>
    </submittedName>
</protein>
<proteinExistence type="predicted"/>
<keyword evidence="2" id="KW-1185">Reference proteome</keyword>
<dbReference type="EMBL" id="SPHZ02000008">
    <property type="protein sequence ID" value="KAF0903513.1"/>
    <property type="molecule type" value="Genomic_DNA"/>
</dbReference>
<dbReference type="AlphaFoldDB" id="A0A6G1CVE3"/>
<organism evidence="1 2">
    <name type="scientific">Oryza meyeriana var. granulata</name>
    <dbReference type="NCBI Taxonomy" id="110450"/>
    <lineage>
        <taxon>Eukaryota</taxon>
        <taxon>Viridiplantae</taxon>
        <taxon>Streptophyta</taxon>
        <taxon>Embryophyta</taxon>
        <taxon>Tracheophyta</taxon>
        <taxon>Spermatophyta</taxon>
        <taxon>Magnoliopsida</taxon>
        <taxon>Liliopsida</taxon>
        <taxon>Poales</taxon>
        <taxon>Poaceae</taxon>
        <taxon>BOP clade</taxon>
        <taxon>Oryzoideae</taxon>
        <taxon>Oryzeae</taxon>
        <taxon>Oryzinae</taxon>
        <taxon>Oryza</taxon>
        <taxon>Oryza meyeriana</taxon>
    </lineage>
</organism>
<sequence>MLGSRMVRVSSQFLRIWDQVQNVSHHLEDSVQDQLVWRWTSSAAYKAFFFGAGCAKQLWRNDPLGRDGTKYNLQSPQPNMQDSDVVTFFRSN</sequence>
<dbReference type="Proteomes" id="UP000479710">
    <property type="component" value="Unassembled WGS sequence"/>
</dbReference>
<evidence type="ECO:0000313" key="2">
    <source>
        <dbReference type="Proteomes" id="UP000479710"/>
    </source>
</evidence>